<dbReference type="GeneID" id="41979567"/>
<accession>A0A507BE36</accession>
<dbReference type="EMBL" id="SKBQ01000137">
    <property type="protein sequence ID" value="TPX17586.1"/>
    <property type="molecule type" value="Genomic_DNA"/>
</dbReference>
<protein>
    <submittedName>
        <fullName evidence="2">Uncharacterized protein</fullName>
    </submittedName>
</protein>
<organism evidence="2 3">
    <name type="scientific">Thyridium curvatum</name>
    <dbReference type="NCBI Taxonomy" id="1093900"/>
    <lineage>
        <taxon>Eukaryota</taxon>
        <taxon>Fungi</taxon>
        <taxon>Dikarya</taxon>
        <taxon>Ascomycota</taxon>
        <taxon>Pezizomycotina</taxon>
        <taxon>Sordariomycetes</taxon>
        <taxon>Sordariomycetidae</taxon>
        <taxon>Thyridiales</taxon>
        <taxon>Thyridiaceae</taxon>
        <taxon>Thyridium</taxon>
    </lineage>
</organism>
<evidence type="ECO:0000256" key="1">
    <source>
        <dbReference type="SAM" id="MobiDB-lite"/>
    </source>
</evidence>
<evidence type="ECO:0000313" key="3">
    <source>
        <dbReference type="Proteomes" id="UP000319257"/>
    </source>
</evidence>
<keyword evidence="3" id="KW-1185">Reference proteome</keyword>
<feature type="compositionally biased region" description="Basic and acidic residues" evidence="1">
    <location>
        <begin position="451"/>
        <end position="464"/>
    </location>
</feature>
<comment type="caution">
    <text evidence="2">The sequence shown here is derived from an EMBL/GenBank/DDBJ whole genome shotgun (WGS) entry which is preliminary data.</text>
</comment>
<evidence type="ECO:0000313" key="2">
    <source>
        <dbReference type="EMBL" id="TPX17586.1"/>
    </source>
</evidence>
<reference evidence="2 3" key="1">
    <citation type="submission" date="2019-06" db="EMBL/GenBank/DDBJ databases">
        <title>Draft genome sequence of the filamentous fungus Phialemoniopsis curvata isolated from diesel fuel.</title>
        <authorList>
            <person name="Varaljay V.A."/>
            <person name="Lyon W.J."/>
            <person name="Crouch A.L."/>
            <person name="Drake C.E."/>
            <person name="Hollomon J.M."/>
            <person name="Nadeau L.J."/>
            <person name="Nunn H.S."/>
            <person name="Stevenson B.S."/>
            <person name="Bojanowski C.L."/>
            <person name="Crookes-Goodson W.J."/>
        </authorList>
    </citation>
    <scope>NUCLEOTIDE SEQUENCE [LARGE SCALE GENOMIC DNA]</scope>
    <source>
        <strain evidence="2 3">D216</strain>
    </source>
</reference>
<sequence length="473" mass="53802">MPRKAVKSSAAKPSSSQKAGGKRKRSVSADSSKPVPGLGPNKRITRSVTRRLQQEMADKMVAQNVPSPDPVQAEEGHLPSPDPVQAEETQPKEASGGYVKSRFIFRGPAESPPDDYFNATENDEENQRWRGNWLNGKLWEGDFIHIAWGHADHYIGILAHRLAALSMGWEALKPADQKYLSSWAANAKGHMDKLTGNKELLEAWIWHILWDRLFSPECDDKWHGEQWAAYGKICSYLRGRTTRIDNSFTRCFHNWRWSTTHMLSAMHGSHVDPAWLCTILRGELSGLFKYSDPDRFDEDLLNAAEAAIRLDKYIQGCKHDITLFMAHPETGTSFGFRCDARGSKLMQTWEQEQDPRDRAYDDPAGSLVDFIQRPGVKTYGKQEVCPVPLWVKSHEEEVYVGAYDQVGALQIPMRAVAAVSVAATTRKPCSGSRVWLRREEEEEDQEEQEEENKKKKDKKETGKEMKKRMTTKR</sequence>
<dbReference type="InParanoid" id="A0A507BE36"/>
<dbReference type="RefSeq" id="XP_030999297.1">
    <property type="nucleotide sequence ID" value="XM_031134926.1"/>
</dbReference>
<dbReference type="AlphaFoldDB" id="A0A507BE36"/>
<feature type="region of interest" description="Disordered" evidence="1">
    <location>
        <begin position="1"/>
        <end position="98"/>
    </location>
</feature>
<feature type="region of interest" description="Disordered" evidence="1">
    <location>
        <begin position="430"/>
        <end position="473"/>
    </location>
</feature>
<feature type="compositionally biased region" description="Acidic residues" evidence="1">
    <location>
        <begin position="440"/>
        <end position="450"/>
    </location>
</feature>
<proteinExistence type="predicted"/>
<feature type="compositionally biased region" description="Low complexity" evidence="1">
    <location>
        <begin position="7"/>
        <end position="19"/>
    </location>
</feature>
<gene>
    <name evidence="2" type="ORF">E0L32_012120</name>
</gene>
<name>A0A507BE36_9PEZI</name>
<dbReference type="OrthoDB" id="5130600at2759"/>
<dbReference type="Proteomes" id="UP000319257">
    <property type="component" value="Unassembled WGS sequence"/>
</dbReference>